<name>A0AAW1Y0Q5_RUBAR</name>
<dbReference type="Proteomes" id="UP001457282">
    <property type="component" value="Unassembled WGS sequence"/>
</dbReference>
<gene>
    <name evidence="1" type="ORF">M0R45_008136</name>
</gene>
<keyword evidence="2" id="KW-1185">Reference proteome</keyword>
<dbReference type="EMBL" id="JBEDUW010000002">
    <property type="protein sequence ID" value="KAK9942472.1"/>
    <property type="molecule type" value="Genomic_DNA"/>
</dbReference>
<sequence length="76" mass="8026">MACSWSGSRERIWLPSRESTAGLGAGFTRAWPAPYGLDEAELARIGAGEGWIDGMGCSSVYCWIEVVIQGASGSVT</sequence>
<dbReference type="AlphaFoldDB" id="A0AAW1Y0Q5"/>
<proteinExistence type="predicted"/>
<evidence type="ECO:0000313" key="1">
    <source>
        <dbReference type="EMBL" id="KAK9942472.1"/>
    </source>
</evidence>
<evidence type="ECO:0000313" key="2">
    <source>
        <dbReference type="Proteomes" id="UP001457282"/>
    </source>
</evidence>
<reference evidence="1 2" key="1">
    <citation type="journal article" date="2023" name="G3 (Bethesda)">
        <title>A chromosome-length genome assembly and annotation of blackberry (Rubus argutus, cv. 'Hillquist').</title>
        <authorList>
            <person name="Bruna T."/>
            <person name="Aryal R."/>
            <person name="Dudchenko O."/>
            <person name="Sargent D.J."/>
            <person name="Mead D."/>
            <person name="Buti M."/>
            <person name="Cavallini A."/>
            <person name="Hytonen T."/>
            <person name="Andres J."/>
            <person name="Pham M."/>
            <person name="Weisz D."/>
            <person name="Mascagni F."/>
            <person name="Usai G."/>
            <person name="Natali L."/>
            <person name="Bassil N."/>
            <person name="Fernandez G.E."/>
            <person name="Lomsadze A."/>
            <person name="Armour M."/>
            <person name="Olukolu B."/>
            <person name="Poorten T."/>
            <person name="Britton C."/>
            <person name="Davik J."/>
            <person name="Ashrafi H."/>
            <person name="Aiden E.L."/>
            <person name="Borodovsky M."/>
            <person name="Worthington M."/>
        </authorList>
    </citation>
    <scope>NUCLEOTIDE SEQUENCE [LARGE SCALE GENOMIC DNA]</scope>
    <source>
        <strain evidence="1">PI 553951</strain>
    </source>
</reference>
<comment type="caution">
    <text evidence="1">The sequence shown here is derived from an EMBL/GenBank/DDBJ whole genome shotgun (WGS) entry which is preliminary data.</text>
</comment>
<protein>
    <submittedName>
        <fullName evidence="1">Uncharacterized protein</fullName>
    </submittedName>
</protein>
<accession>A0AAW1Y0Q5</accession>
<organism evidence="1 2">
    <name type="scientific">Rubus argutus</name>
    <name type="common">Southern blackberry</name>
    <dbReference type="NCBI Taxonomy" id="59490"/>
    <lineage>
        <taxon>Eukaryota</taxon>
        <taxon>Viridiplantae</taxon>
        <taxon>Streptophyta</taxon>
        <taxon>Embryophyta</taxon>
        <taxon>Tracheophyta</taxon>
        <taxon>Spermatophyta</taxon>
        <taxon>Magnoliopsida</taxon>
        <taxon>eudicotyledons</taxon>
        <taxon>Gunneridae</taxon>
        <taxon>Pentapetalae</taxon>
        <taxon>rosids</taxon>
        <taxon>fabids</taxon>
        <taxon>Rosales</taxon>
        <taxon>Rosaceae</taxon>
        <taxon>Rosoideae</taxon>
        <taxon>Rosoideae incertae sedis</taxon>
        <taxon>Rubus</taxon>
    </lineage>
</organism>